<organism evidence="1 2">
    <name type="scientific">Bacillus taeanensis</name>
    <dbReference type="NCBI Taxonomy" id="273032"/>
    <lineage>
        <taxon>Bacteria</taxon>
        <taxon>Bacillati</taxon>
        <taxon>Bacillota</taxon>
        <taxon>Bacilli</taxon>
        <taxon>Bacillales</taxon>
        <taxon>Bacillaceae</taxon>
        <taxon>Bacillus</taxon>
    </lineage>
</organism>
<evidence type="ECO:0000313" key="2">
    <source>
        <dbReference type="Proteomes" id="UP000253314"/>
    </source>
</evidence>
<dbReference type="AlphaFoldDB" id="A0A366XX22"/>
<comment type="caution">
    <text evidence="1">The sequence shown here is derived from an EMBL/GenBank/DDBJ whole genome shotgun (WGS) entry which is preliminary data.</text>
</comment>
<proteinExistence type="predicted"/>
<dbReference type="Pfam" id="PF13056">
    <property type="entry name" value="DUF3918"/>
    <property type="match status" value="1"/>
</dbReference>
<reference evidence="1 2" key="1">
    <citation type="submission" date="2018-07" db="EMBL/GenBank/DDBJ databases">
        <title>Lottiidibacillus patelloidae gen. nov., sp. nov., isolated from the intestinal tract of a marine limpet and the reclassification of B. taeanensis BH030017T, B. algicola KMM 3737T and B. hwajinpoensis SW-72T as genus Lottiidibacillus.</title>
        <authorList>
            <person name="Liu R."/>
            <person name="Huang Z."/>
        </authorList>
    </citation>
    <scope>NUCLEOTIDE SEQUENCE [LARGE SCALE GENOMIC DNA]</scope>
    <source>
        <strain evidence="1 2">BH030017</strain>
    </source>
</reference>
<name>A0A366XX22_9BACI</name>
<evidence type="ECO:0000313" key="1">
    <source>
        <dbReference type="EMBL" id="RBW70447.1"/>
    </source>
</evidence>
<sequence length="46" mass="5079">MNRVITSILAAGVGATAANMARNRNMEMLSSKNVKKLRKRISKAIY</sequence>
<gene>
    <name evidence="1" type="ORF">DS031_05310</name>
</gene>
<dbReference type="InterPro" id="IPR025029">
    <property type="entry name" value="DUF3918"/>
</dbReference>
<keyword evidence="2" id="KW-1185">Reference proteome</keyword>
<accession>A0A366XX22</accession>
<dbReference type="EMBL" id="QOCW01000004">
    <property type="protein sequence ID" value="RBW70447.1"/>
    <property type="molecule type" value="Genomic_DNA"/>
</dbReference>
<dbReference type="Proteomes" id="UP000253314">
    <property type="component" value="Unassembled WGS sequence"/>
</dbReference>
<protein>
    <submittedName>
        <fullName evidence="1">DUF3918 domain-containing protein</fullName>
    </submittedName>
</protein>